<evidence type="ECO:0000313" key="11">
    <source>
        <dbReference type="EMBL" id="QNR23490.1"/>
    </source>
</evidence>
<feature type="domain" description="DNA polymerase III delta subunit-like C-terminal" evidence="10">
    <location>
        <begin position="209"/>
        <end position="313"/>
    </location>
</feature>
<dbReference type="AlphaFoldDB" id="A0A7H0VCP2"/>
<dbReference type="InterPro" id="IPR008921">
    <property type="entry name" value="DNA_pol3_clamp-load_cplx_C"/>
</dbReference>
<comment type="similarity">
    <text evidence="7">Belongs to the DNA polymerase HolA subunit family.</text>
</comment>
<dbReference type="Pfam" id="PF21694">
    <property type="entry name" value="DNA_pol3_delta_C"/>
    <property type="match status" value="1"/>
</dbReference>
<evidence type="ECO:0000256" key="5">
    <source>
        <dbReference type="ARBA" id="ARBA00022705"/>
    </source>
</evidence>
<evidence type="ECO:0000259" key="9">
    <source>
        <dbReference type="Pfam" id="PF06144"/>
    </source>
</evidence>
<dbReference type="EMBL" id="CP060139">
    <property type="protein sequence ID" value="QNR23490.1"/>
    <property type="molecule type" value="Genomic_DNA"/>
</dbReference>
<proteinExistence type="inferred from homology"/>
<evidence type="ECO:0000256" key="2">
    <source>
        <dbReference type="ARBA" id="ARBA00017703"/>
    </source>
</evidence>
<dbReference type="GO" id="GO:0009360">
    <property type="term" value="C:DNA polymerase III complex"/>
    <property type="evidence" value="ECO:0007669"/>
    <property type="project" value="InterPro"/>
</dbReference>
<dbReference type="SUPFAM" id="SSF48019">
    <property type="entry name" value="post-AAA+ oligomerization domain-like"/>
    <property type="match status" value="1"/>
</dbReference>
<evidence type="ECO:0000256" key="7">
    <source>
        <dbReference type="ARBA" id="ARBA00034754"/>
    </source>
</evidence>
<evidence type="ECO:0000256" key="6">
    <source>
        <dbReference type="ARBA" id="ARBA00022932"/>
    </source>
</evidence>
<keyword evidence="4 11" id="KW-0548">Nucleotidyltransferase</keyword>
<evidence type="ECO:0000256" key="1">
    <source>
        <dbReference type="ARBA" id="ARBA00012417"/>
    </source>
</evidence>
<reference evidence="11 12" key="1">
    <citation type="submission" date="2020-08" db="EMBL/GenBank/DDBJ databases">
        <title>Croceimicrobium hydrocarbonivorans gen. nov., sp. nov., a novel marine bacterium isolated from a bacterial consortium that degrades polyethylene terephthalate.</title>
        <authorList>
            <person name="Liu R."/>
        </authorList>
    </citation>
    <scope>NUCLEOTIDE SEQUENCE [LARGE SCALE GENOMIC DNA]</scope>
    <source>
        <strain evidence="11 12">A20-9</strain>
    </source>
</reference>
<keyword evidence="5" id="KW-0235">DNA replication</keyword>
<sequence>MDYSALVAEIKKKQFRPIYFLMGEEPFFIDQISKLIEETALSEEERSFNQTVLYGSDVNTSQVISEAKRFPMMAERVVIIVKEAQHIRDLDKLESYAMQPQPSTVLVFAYKHKKLDKRKKIAKILDKEHVLFESKRIYDNQVPAWVEKLLKSKGFDASPKAVQMIAESLGTDIGRIYSEINKLALIVPKGSTIDENTVETNIGISKDFNNFELCNAINSGNFAKAIRIQKYFEANPKDNPLVVTTGILFRNFRILMLMAQAKASGLPENNLAKEAGVSPWQAKDYLPALRFFDVRRIARIMGYLRETDMKSKGVNNQGASDGDLLKELLFKIIYQ</sequence>
<comment type="catalytic activity">
    <reaction evidence="8">
        <text>DNA(n) + a 2'-deoxyribonucleoside 5'-triphosphate = DNA(n+1) + diphosphate</text>
        <dbReference type="Rhea" id="RHEA:22508"/>
        <dbReference type="Rhea" id="RHEA-COMP:17339"/>
        <dbReference type="Rhea" id="RHEA-COMP:17340"/>
        <dbReference type="ChEBI" id="CHEBI:33019"/>
        <dbReference type="ChEBI" id="CHEBI:61560"/>
        <dbReference type="ChEBI" id="CHEBI:173112"/>
        <dbReference type="EC" id="2.7.7.7"/>
    </reaction>
</comment>
<accession>A0A7H0VCP2</accession>
<dbReference type="KEGG" id="chyd:H4K34_14045"/>
<feature type="domain" description="DNA polymerase III delta N-terminal" evidence="9">
    <location>
        <begin position="19"/>
        <end position="133"/>
    </location>
</feature>
<evidence type="ECO:0000259" key="10">
    <source>
        <dbReference type="Pfam" id="PF21694"/>
    </source>
</evidence>
<dbReference type="Gene3D" id="1.10.8.60">
    <property type="match status" value="1"/>
</dbReference>
<keyword evidence="6" id="KW-0239">DNA-directed DNA polymerase</keyword>
<gene>
    <name evidence="11" type="primary">holA</name>
    <name evidence="11" type="ORF">H4K34_14045</name>
</gene>
<protein>
    <recommendedName>
        <fullName evidence="2">DNA polymerase III subunit delta</fullName>
        <ecNumber evidence="1">2.7.7.7</ecNumber>
    </recommendedName>
</protein>
<dbReference type="GO" id="GO:0003677">
    <property type="term" value="F:DNA binding"/>
    <property type="evidence" value="ECO:0007669"/>
    <property type="project" value="InterPro"/>
</dbReference>
<dbReference type="Gene3D" id="1.20.272.10">
    <property type="match status" value="1"/>
</dbReference>
<evidence type="ECO:0000256" key="4">
    <source>
        <dbReference type="ARBA" id="ARBA00022695"/>
    </source>
</evidence>
<dbReference type="Pfam" id="PF06144">
    <property type="entry name" value="DNA_pol3_delta"/>
    <property type="match status" value="1"/>
</dbReference>
<dbReference type="Gene3D" id="3.40.50.300">
    <property type="entry name" value="P-loop containing nucleotide triphosphate hydrolases"/>
    <property type="match status" value="1"/>
</dbReference>
<dbReference type="EC" id="2.7.7.7" evidence="1"/>
<dbReference type="InterPro" id="IPR010372">
    <property type="entry name" value="DNA_pol3_delta_N"/>
</dbReference>
<evidence type="ECO:0000256" key="3">
    <source>
        <dbReference type="ARBA" id="ARBA00022679"/>
    </source>
</evidence>
<evidence type="ECO:0000313" key="12">
    <source>
        <dbReference type="Proteomes" id="UP000516305"/>
    </source>
</evidence>
<dbReference type="NCBIfam" id="TIGR01128">
    <property type="entry name" value="holA"/>
    <property type="match status" value="1"/>
</dbReference>
<dbReference type="PANTHER" id="PTHR34388:SF1">
    <property type="entry name" value="DNA POLYMERASE III SUBUNIT DELTA"/>
    <property type="match status" value="1"/>
</dbReference>
<evidence type="ECO:0000256" key="8">
    <source>
        <dbReference type="ARBA" id="ARBA00049244"/>
    </source>
</evidence>
<keyword evidence="3 11" id="KW-0808">Transferase</keyword>
<dbReference type="RefSeq" id="WP_210758022.1">
    <property type="nucleotide sequence ID" value="NZ_CP060139.1"/>
</dbReference>
<dbReference type="GO" id="GO:0003887">
    <property type="term" value="F:DNA-directed DNA polymerase activity"/>
    <property type="evidence" value="ECO:0007669"/>
    <property type="project" value="UniProtKB-KW"/>
</dbReference>
<keyword evidence="12" id="KW-1185">Reference proteome</keyword>
<dbReference type="InterPro" id="IPR027417">
    <property type="entry name" value="P-loop_NTPase"/>
</dbReference>
<dbReference type="Proteomes" id="UP000516305">
    <property type="component" value="Chromosome"/>
</dbReference>
<dbReference type="PANTHER" id="PTHR34388">
    <property type="entry name" value="DNA POLYMERASE III SUBUNIT DELTA"/>
    <property type="match status" value="1"/>
</dbReference>
<dbReference type="SUPFAM" id="SSF52540">
    <property type="entry name" value="P-loop containing nucleoside triphosphate hydrolases"/>
    <property type="match status" value="1"/>
</dbReference>
<dbReference type="InterPro" id="IPR048466">
    <property type="entry name" value="DNA_pol3_delta-like_C"/>
</dbReference>
<dbReference type="GO" id="GO:0006261">
    <property type="term" value="P:DNA-templated DNA replication"/>
    <property type="evidence" value="ECO:0007669"/>
    <property type="project" value="TreeGrafter"/>
</dbReference>
<name>A0A7H0VCP2_9FLAO</name>
<organism evidence="11 12">
    <name type="scientific">Croceimicrobium hydrocarbonivorans</name>
    <dbReference type="NCBI Taxonomy" id="2761580"/>
    <lineage>
        <taxon>Bacteria</taxon>
        <taxon>Pseudomonadati</taxon>
        <taxon>Bacteroidota</taxon>
        <taxon>Flavobacteriia</taxon>
        <taxon>Flavobacteriales</taxon>
        <taxon>Owenweeksiaceae</taxon>
        <taxon>Croceimicrobium</taxon>
    </lineage>
</organism>
<dbReference type="InterPro" id="IPR005790">
    <property type="entry name" value="DNA_polIII_delta"/>
</dbReference>